<keyword evidence="1" id="KW-1133">Transmembrane helix</keyword>
<feature type="non-terminal residue" evidence="2">
    <location>
        <position position="189"/>
    </location>
</feature>
<evidence type="ECO:0008006" key="3">
    <source>
        <dbReference type="Google" id="ProtNLM"/>
    </source>
</evidence>
<keyword evidence="1" id="KW-0812">Transmembrane</keyword>
<organism evidence="2">
    <name type="scientific">marine sediment metagenome</name>
    <dbReference type="NCBI Taxonomy" id="412755"/>
    <lineage>
        <taxon>unclassified sequences</taxon>
        <taxon>metagenomes</taxon>
        <taxon>ecological metagenomes</taxon>
    </lineage>
</organism>
<feature type="transmembrane region" description="Helical" evidence="1">
    <location>
        <begin position="169"/>
        <end position="187"/>
    </location>
</feature>
<feature type="transmembrane region" description="Helical" evidence="1">
    <location>
        <begin position="20"/>
        <end position="44"/>
    </location>
</feature>
<feature type="non-terminal residue" evidence="2">
    <location>
        <position position="1"/>
    </location>
</feature>
<dbReference type="SUPFAM" id="SSF103473">
    <property type="entry name" value="MFS general substrate transporter"/>
    <property type="match status" value="1"/>
</dbReference>
<reference evidence="2" key="1">
    <citation type="journal article" date="2014" name="Front. Microbiol.">
        <title>High frequency of phylogenetically diverse reductive dehalogenase-homologous genes in deep subseafloor sedimentary metagenomes.</title>
        <authorList>
            <person name="Kawai M."/>
            <person name="Futagami T."/>
            <person name="Toyoda A."/>
            <person name="Takaki Y."/>
            <person name="Nishi S."/>
            <person name="Hori S."/>
            <person name="Arai W."/>
            <person name="Tsubouchi T."/>
            <person name="Morono Y."/>
            <person name="Uchiyama I."/>
            <person name="Ito T."/>
            <person name="Fujiyama A."/>
            <person name="Inagaki F."/>
            <person name="Takami H."/>
        </authorList>
    </citation>
    <scope>NUCLEOTIDE SEQUENCE</scope>
    <source>
        <strain evidence="2">Expedition CK06-06</strain>
    </source>
</reference>
<feature type="transmembrane region" description="Helical" evidence="1">
    <location>
        <begin position="117"/>
        <end position="134"/>
    </location>
</feature>
<dbReference type="AlphaFoldDB" id="X1D390"/>
<dbReference type="InterPro" id="IPR036259">
    <property type="entry name" value="MFS_trans_sf"/>
</dbReference>
<protein>
    <recommendedName>
        <fullName evidence="3">Major facilitator superfamily (MFS) profile domain-containing protein</fullName>
    </recommendedName>
</protein>
<dbReference type="Pfam" id="PF07690">
    <property type="entry name" value="MFS_1"/>
    <property type="match status" value="1"/>
</dbReference>
<dbReference type="Gene3D" id="1.20.1250.20">
    <property type="entry name" value="MFS general substrate transporter like domains"/>
    <property type="match status" value="1"/>
</dbReference>
<accession>X1D390</accession>
<gene>
    <name evidence="2" type="ORF">S01H4_60282</name>
</gene>
<name>X1D390_9ZZZZ</name>
<comment type="caution">
    <text evidence="2">The sequence shown here is derived from an EMBL/GenBank/DDBJ whole genome shotgun (WGS) entry which is preliminary data.</text>
</comment>
<evidence type="ECO:0000313" key="2">
    <source>
        <dbReference type="EMBL" id="GAH15231.1"/>
    </source>
</evidence>
<dbReference type="GO" id="GO:0022857">
    <property type="term" value="F:transmembrane transporter activity"/>
    <property type="evidence" value="ECO:0007669"/>
    <property type="project" value="InterPro"/>
</dbReference>
<feature type="transmembrane region" description="Helical" evidence="1">
    <location>
        <begin position="140"/>
        <end position="162"/>
    </location>
</feature>
<dbReference type="InterPro" id="IPR011701">
    <property type="entry name" value="MFS"/>
</dbReference>
<proteinExistence type="predicted"/>
<evidence type="ECO:0000256" key="1">
    <source>
        <dbReference type="SAM" id="Phobius"/>
    </source>
</evidence>
<dbReference type="EMBL" id="BART01035516">
    <property type="protein sequence ID" value="GAH15231.1"/>
    <property type="molecule type" value="Genomic_DNA"/>
</dbReference>
<sequence length="189" mass="22149">CYGMIYPLFSEVCLNDSKWISYYSAVVASAWFFGSFFCGIYVDLIGIEYLFYYYLLFLLISFIFSLFIKENREEILRLNKSLKQDNLVNVDLEKIQHDSILNTISYSLYFALFFRNFGIRPIFNVLAIFFALTLTSDIEIGFLISINFLLQIAISVMIGRIINKKNMKFILILGFIFSSFAMLGYYFSR</sequence>
<keyword evidence="1" id="KW-0472">Membrane</keyword>
<feature type="transmembrane region" description="Helical" evidence="1">
    <location>
        <begin position="50"/>
        <end position="68"/>
    </location>
</feature>